<evidence type="ECO:0000313" key="4">
    <source>
        <dbReference type="Proteomes" id="UP001211006"/>
    </source>
</evidence>
<dbReference type="Pfam" id="PF07486">
    <property type="entry name" value="Hydrolase_2"/>
    <property type="match status" value="1"/>
</dbReference>
<name>A0AAW6CD28_FLAPL</name>
<feature type="signal peptide" evidence="1">
    <location>
        <begin position="1"/>
        <end position="21"/>
    </location>
</feature>
<dbReference type="Proteomes" id="UP001211006">
    <property type="component" value="Unassembled WGS sequence"/>
</dbReference>
<reference evidence="3" key="1">
    <citation type="submission" date="2023-01" db="EMBL/GenBank/DDBJ databases">
        <title>Human gut microbiome strain richness.</title>
        <authorList>
            <person name="Chen-Liaw A."/>
        </authorList>
    </citation>
    <scope>NUCLEOTIDE SEQUENCE</scope>
    <source>
        <strain evidence="3">2225st1_A6_2225SCRN_200828</strain>
    </source>
</reference>
<protein>
    <submittedName>
        <fullName evidence="3">Cell wall hydrolase</fullName>
    </submittedName>
</protein>
<dbReference type="RefSeq" id="WP_242622441.1">
    <property type="nucleotide sequence ID" value="NZ_DAWDUS010000004.1"/>
</dbReference>
<dbReference type="InterPro" id="IPR011105">
    <property type="entry name" value="Cell_wall_hydrolase_SleB"/>
</dbReference>
<comment type="caution">
    <text evidence="3">The sequence shown here is derived from an EMBL/GenBank/DDBJ whole genome shotgun (WGS) entry which is preliminary data.</text>
</comment>
<sequence length="192" mass="21568">MKKFLATLLLAAVMLTGASFCVEYEPAAALEPVATPVHAVAEQVNLTEKRADIPQPVVSKAPVVQPEEPMEEPNAVTLTQEEIDLIALCVMAEAEGEPEEGQRLVIDTILNRVDDPRFPGNVHDVIYQKNQFAGMYGERIERCYVKEELVQLVREELENRTNSEVVFFRTGHYHSYGVPLFQVGAHYFSSYE</sequence>
<dbReference type="Gene3D" id="1.10.10.2520">
    <property type="entry name" value="Cell wall hydrolase SleB, domain 1"/>
    <property type="match status" value="1"/>
</dbReference>
<dbReference type="GO" id="GO:0016787">
    <property type="term" value="F:hydrolase activity"/>
    <property type="evidence" value="ECO:0007669"/>
    <property type="project" value="UniProtKB-KW"/>
</dbReference>
<proteinExistence type="predicted"/>
<feature type="domain" description="Cell wall hydrolase SleB" evidence="2">
    <location>
        <begin position="96"/>
        <end position="188"/>
    </location>
</feature>
<keyword evidence="3" id="KW-0378">Hydrolase</keyword>
<accession>A0AAW6CD28</accession>
<keyword evidence="1" id="KW-0732">Signal</keyword>
<evidence type="ECO:0000259" key="2">
    <source>
        <dbReference type="Pfam" id="PF07486"/>
    </source>
</evidence>
<dbReference type="InterPro" id="IPR042047">
    <property type="entry name" value="SleB_dom1"/>
</dbReference>
<organism evidence="3 4">
    <name type="scientific">Flavonifractor plautii</name>
    <name type="common">Fusobacterium plautii</name>
    <dbReference type="NCBI Taxonomy" id="292800"/>
    <lineage>
        <taxon>Bacteria</taxon>
        <taxon>Bacillati</taxon>
        <taxon>Bacillota</taxon>
        <taxon>Clostridia</taxon>
        <taxon>Eubacteriales</taxon>
        <taxon>Oscillospiraceae</taxon>
        <taxon>Flavonifractor</taxon>
    </lineage>
</organism>
<gene>
    <name evidence="3" type="ORF">PND83_21965</name>
</gene>
<dbReference type="EMBL" id="JAQLWO010000039">
    <property type="protein sequence ID" value="MDB7908654.1"/>
    <property type="molecule type" value="Genomic_DNA"/>
</dbReference>
<evidence type="ECO:0000313" key="3">
    <source>
        <dbReference type="EMBL" id="MDB7908654.1"/>
    </source>
</evidence>
<dbReference type="AlphaFoldDB" id="A0AAW6CD28"/>
<feature type="chain" id="PRO_5043655654" evidence="1">
    <location>
        <begin position="22"/>
        <end position="192"/>
    </location>
</feature>
<evidence type="ECO:0000256" key="1">
    <source>
        <dbReference type="SAM" id="SignalP"/>
    </source>
</evidence>